<evidence type="ECO:0000313" key="2">
    <source>
        <dbReference type="Proteomes" id="UP000824890"/>
    </source>
</evidence>
<keyword evidence="2" id="KW-1185">Reference proteome</keyword>
<gene>
    <name evidence="1" type="ORF">HID58_087940</name>
</gene>
<dbReference type="Proteomes" id="UP000824890">
    <property type="component" value="Unassembled WGS sequence"/>
</dbReference>
<sequence length="146" mass="16124">MSCWSDTNISRRMTMCLSILAKAGFFSQITQGLTWKETHDEVAAAAMYMKDTLAAEGLQQIISCLSKDKGLIDRHGMVEENRGEAALPGARPVVPEMTAECGEANSSGTWALCKEDMHRVKSQVMESMTLMSTPTNYARAFLNFAY</sequence>
<name>A0ABQ7XW48_BRANA</name>
<comment type="caution">
    <text evidence="1">The sequence shown here is derived from an EMBL/GenBank/DDBJ whole genome shotgun (WGS) entry which is preliminary data.</text>
</comment>
<evidence type="ECO:0000313" key="1">
    <source>
        <dbReference type="EMBL" id="KAH0859679.1"/>
    </source>
</evidence>
<proteinExistence type="predicted"/>
<organism evidence="1 2">
    <name type="scientific">Brassica napus</name>
    <name type="common">Rape</name>
    <dbReference type="NCBI Taxonomy" id="3708"/>
    <lineage>
        <taxon>Eukaryota</taxon>
        <taxon>Viridiplantae</taxon>
        <taxon>Streptophyta</taxon>
        <taxon>Embryophyta</taxon>
        <taxon>Tracheophyta</taxon>
        <taxon>Spermatophyta</taxon>
        <taxon>Magnoliopsida</taxon>
        <taxon>eudicotyledons</taxon>
        <taxon>Gunneridae</taxon>
        <taxon>Pentapetalae</taxon>
        <taxon>rosids</taxon>
        <taxon>malvids</taxon>
        <taxon>Brassicales</taxon>
        <taxon>Brassicaceae</taxon>
        <taxon>Brassiceae</taxon>
        <taxon>Brassica</taxon>
    </lineage>
</organism>
<dbReference type="EMBL" id="JAGKQM010000019">
    <property type="protein sequence ID" value="KAH0859679.1"/>
    <property type="molecule type" value="Genomic_DNA"/>
</dbReference>
<accession>A0ABQ7XW48</accession>
<reference evidence="1 2" key="1">
    <citation type="submission" date="2021-05" db="EMBL/GenBank/DDBJ databases">
        <title>Genome Assembly of Synthetic Allotetraploid Brassica napus Reveals Homoeologous Exchanges between Subgenomes.</title>
        <authorList>
            <person name="Davis J.T."/>
        </authorList>
    </citation>
    <scope>NUCLEOTIDE SEQUENCE [LARGE SCALE GENOMIC DNA]</scope>
    <source>
        <strain evidence="2">cv. Da-Ae</strain>
        <tissue evidence="1">Seedling</tissue>
    </source>
</reference>
<protein>
    <submittedName>
        <fullName evidence="1">Uncharacterized protein</fullName>
    </submittedName>
</protein>